<feature type="transmembrane region" description="Helical" evidence="7">
    <location>
        <begin position="233"/>
        <end position="256"/>
    </location>
</feature>
<evidence type="ECO:0000313" key="9">
    <source>
        <dbReference type="EMBL" id="MBM7585541.1"/>
    </source>
</evidence>
<evidence type="ECO:0000256" key="2">
    <source>
        <dbReference type="ARBA" id="ARBA00022448"/>
    </source>
</evidence>
<feature type="transmembrane region" description="Helical" evidence="7">
    <location>
        <begin position="101"/>
        <end position="122"/>
    </location>
</feature>
<evidence type="ECO:0000259" key="8">
    <source>
        <dbReference type="PROSITE" id="PS50928"/>
    </source>
</evidence>
<comment type="similarity">
    <text evidence="7">Belongs to the binding-protein-dependent transport system permease family.</text>
</comment>
<dbReference type="SUPFAM" id="SSF161098">
    <property type="entry name" value="MetI-like"/>
    <property type="match status" value="1"/>
</dbReference>
<feature type="domain" description="ABC transmembrane type-1" evidence="8">
    <location>
        <begin position="97"/>
        <end position="313"/>
    </location>
</feature>
<evidence type="ECO:0000256" key="7">
    <source>
        <dbReference type="RuleBase" id="RU363032"/>
    </source>
</evidence>
<evidence type="ECO:0000256" key="3">
    <source>
        <dbReference type="ARBA" id="ARBA00022475"/>
    </source>
</evidence>
<keyword evidence="10" id="KW-1185">Reference proteome</keyword>
<proteinExistence type="inferred from homology"/>
<dbReference type="Proteomes" id="UP001646157">
    <property type="component" value="Unassembled WGS sequence"/>
</dbReference>
<protein>
    <submittedName>
        <fullName evidence="9">Aldouronate transport system permease protein</fullName>
    </submittedName>
</protein>
<dbReference type="PROSITE" id="PS50928">
    <property type="entry name" value="ABC_TM1"/>
    <property type="match status" value="1"/>
</dbReference>
<feature type="transmembrane region" description="Helical" evidence="7">
    <location>
        <begin position="37"/>
        <end position="54"/>
    </location>
</feature>
<evidence type="ECO:0000256" key="6">
    <source>
        <dbReference type="ARBA" id="ARBA00023136"/>
    </source>
</evidence>
<dbReference type="Gene3D" id="1.10.3720.10">
    <property type="entry name" value="MetI-like"/>
    <property type="match status" value="1"/>
</dbReference>
<dbReference type="InterPro" id="IPR000515">
    <property type="entry name" value="MetI-like"/>
</dbReference>
<keyword evidence="5 7" id="KW-1133">Transmembrane helix</keyword>
<dbReference type="PANTHER" id="PTHR43227:SF11">
    <property type="entry name" value="BLL4140 PROTEIN"/>
    <property type="match status" value="1"/>
</dbReference>
<feature type="transmembrane region" description="Helical" evidence="7">
    <location>
        <begin position="199"/>
        <end position="221"/>
    </location>
</feature>
<accession>A0ABS2NCE6</accession>
<comment type="subcellular location">
    <subcellularLocation>
        <location evidence="1 7">Cell membrane</location>
        <topology evidence="1 7">Multi-pass membrane protein</topology>
    </subcellularLocation>
</comment>
<keyword evidence="3" id="KW-1003">Cell membrane</keyword>
<evidence type="ECO:0000256" key="1">
    <source>
        <dbReference type="ARBA" id="ARBA00004651"/>
    </source>
</evidence>
<dbReference type="InterPro" id="IPR050809">
    <property type="entry name" value="UgpAE/MalFG_permease"/>
</dbReference>
<name>A0ABS2NCE6_9BACI</name>
<feature type="transmembrane region" description="Helical" evidence="7">
    <location>
        <begin position="294"/>
        <end position="313"/>
    </location>
</feature>
<feature type="transmembrane region" description="Helical" evidence="7">
    <location>
        <begin position="143"/>
        <end position="168"/>
    </location>
</feature>
<keyword evidence="6 7" id="KW-0472">Membrane</keyword>
<dbReference type="EMBL" id="JAFBDZ010000002">
    <property type="protein sequence ID" value="MBM7585541.1"/>
    <property type="molecule type" value="Genomic_DNA"/>
</dbReference>
<gene>
    <name evidence="9" type="ORF">JOC86_002083</name>
</gene>
<dbReference type="InterPro" id="IPR035906">
    <property type="entry name" value="MetI-like_sf"/>
</dbReference>
<evidence type="ECO:0000256" key="5">
    <source>
        <dbReference type="ARBA" id="ARBA00022989"/>
    </source>
</evidence>
<reference evidence="9 10" key="1">
    <citation type="submission" date="2021-01" db="EMBL/GenBank/DDBJ databases">
        <title>Genomic Encyclopedia of Type Strains, Phase IV (KMG-IV): sequencing the most valuable type-strain genomes for metagenomic binning, comparative biology and taxonomic classification.</title>
        <authorList>
            <person name="Goeker M."/>
        </authorList>
    </citation>
    <scope>NUCLEOTIDE SEQUENCE [LARGE SCALE GENOMIC DNA]</scope>
    <source>
        <strain evidence="9 10">DSM 24834</strain>
    </source>
</reference>
<dbReference type="PANTHER" id="PTHR43227">
    <property type="entry name" value="BLL4140 PROTEIN"/>
    <property type="match status" value="1"/>
</dbReference>
<keyword evidence="2 7" id="KW-0813">Transport</keyword>
<evidence type="ECO:0000313" key="10">
    <source>
        <dbReference type="Proteomes" id="UP001646157"/>
    </source>
</evidence>
<organism evidence="9 10">
    <name type="scientific">Rossellomorea pakistanensis</name>
    <dbReference type="NCBI Taxonomy" id="992288"/>
    <lineage>
        <taxon>Bacteria</taxon>
        <taxon>Bacillati</taxon>
        <taxon>Bacillota</taxon>
        <taxon>Bacilli</taxon>
        <taxon>Bacillales</taxon>
        <taxon>Bacillaceae</taxon>
        <taxon>Rossellomorea</taxon>
    </lineage>
</organism>
<evidence type="ECO:0000256" key="4">
    <source>
        <dbReference type="ARBA" id="ARBA00022692"/>
    </source>
</evidence>
<dbReference type="CDD" id="cd06261">
    <property type="entry name" value="TM_PBP2"/>
    <property type="match status" value="1"/>
</dbReference>
<dbReference type="Pfam" id="PF00528">
    <property type="entry name" value="BPD_transp_1"/>
    <property type="match status" value="1"/>
</dbReference>
<sequence>MSNPVSELKETKINVTKKSTLNAKFNMAKSIIWRDRYLYLMLIPFILWYLIFHYKPIYGLQIAFKDYSLFKGITESPWVGFENFARFFNSEYFVRNLVNTFMINLWGLIFAFPAPIILALLLNEVKNMVFKKTVQTITYLPHFISVVIIAGIVTNFLAPTNGLVNILIEKLGGEKLNFLAMPEYFRTIYIGSMQIWKDIGYSAILYLAAIAGINPALYEAAKMDGANRWHQMWYVTLPGMLPTIMIILILNLGSFLEVGYESIILLYQPATYETADVINTYVYRAGLQGGNYEVGAAAGLFNSVVSLVLVVLANRLSKKVTNYGLW</sequence>
<comment type="caution">
    <text evidence="9">The sequence shown here is derived from an EMBL/GenBank/DDBJ whole genome shotgun (WGS) entry which is preliminary data.</text>
</comment>
<dbReference type="RefSeq" id="WP_239587517.1">
    <property type="nucleotide sequence ID" value="NZ_JAFBDZ010000002.1"/>
</dbReference>
<keyword evidence="4 7" id="KW-0812">Transmembrane</keyword>